<evidence type="ECO:0000313" key="3">
    <source>
        <dbReference type="EMBL" id="CAE2218574.1"/>
    </source>
</evidence>
<gene>
    <name evidence="2" type="ORF">OAUR00152_LOCUS7425</name>
    <name evidence="3" type="ORF">OAUR00152_LOCUS7432</name>
</gene>
<feature type="compositionally biased region" description="Low complexity" evidence="1">
    <location>
        <begin position="164"/>
        <end position="174"/>
    </location>
</feature>
<evidence type="ECO:0000313" key="2">
    <source>
        <dbReference type="EMBL" id="CAE2218556.1"/>
    </source>
</evidence>
<accession>A0A6U6DED2</accession>
<sequence>MGIHSRPRHRHSTSLSSIESEDVSSLLGGCFDEFTTNELFWGETGNHTNDFSQPPMPPSIRMQDGGQPTRPLRSRLGAGSAIAAMTSPEIRALDLPFTPPVRRDHRKIMNLSPSTMSDTSSPASSLCSATPSSSNSIGQLLASLEKFEAGNLSDENVLTETCNSSSGLQSSARSAMDSILEESGENTEDGKKAVERKPLRPKIKGKVRSRDVSAGILIPTFSREVRGEKVQTEGRSMVEGGLSGENGELVEKENAMPSVSIQPRRQGRHFGGNVANKEHFSAGARSHHSRKTASAGMKLKLLKEAEFSRKTSSQSISHKVGEGKGGGKQALLCVGPKMSKNLSARTLPFRERNPNINANASFL</sequence>
<evidence type="ECO:0000256" key="1">
    <source>
        <dbReference type="SAM" id="MobiDB-lite"/>
    </source>
</evidence>
<dbReference type="EMBL" id="HBKQ01011058">
    <property type="protein sequence ID" value="CAE2218574.1"/>
    <property type="molecule type" value="Transcribed_RNA"/>
</dbReference>
<dbReference type="EMBL" id="HBKQ01011047">
    <property type="protein sequence ID" value="CAE2218556.1"/>
    <property type="molecule type" value="Transcribed_RNA"/>
</dbReference>
<feature type="compositionally biased region" description="Basic and acidic residues" evidence="1">
    <location>
        <begin position="188"/>
        <end position="198"/>
    </location>
</feature>
<dbReference type="AlphaFoldDB" id="A0A6U6DED2"/>
<protein>
    <submittedName>
        <fullName evidence="3">Uncharacterized protein</fullName>
    </submittedName>
</protein>
<reference evidence="3" key="1">
    <citation type="submission" date="2021-01" db="EMBL/GenBank/DDBJ databases">
        <authorList>
            <person name="Corre E."/>
            <person name="Pelletier E."/>
            <person name="Niang G."/>
            <person name="Scheremetjew M."/>
            <person name="Finn R."/>
            <person name="Kale V."/>
            <person name="Holt S."/>
            <person name="Cochrane G."/>
            <person name="Meng A."/>
            <person name="Brown T."/>
            <person name="Cohen L."/>
        </authorList>
    </citation>
    <scope>NUCLEOTIDE SEQUENCE</scope>
    <source>
        <strain evidence="3">Isolate 1302-5</strain>
    </source>
</reference>
<feature type="region of interest" description="Disordered" evidence="1">
    <location>
        <begin position="161"/>
        <end position="206"/>
    </location>
</feature>
<proteinExistence type="predicted"/>
<organism evidence="3">
    <name type="scientific">Odontella aurita</name>
    <dbReference type="NCBI Taxonomy" id="265563"/>
    <lineage>
        <taxon>Eukaryota</taxon>
        <taxon>Sar</taxon>
        <taxon>Stramenopiles</taxon>
        <taxon>Ochrophyta</taxon>
        <taxon>Bacillariophyta</taxon>
        <taxon>Mediophyceae</taxon>
        <taxon>Biddulphiophycidae</taxon>
        <taxon>Eupodiscales</taxon>
        <taxon>Odontellaceae</taxon>
        <taxon>Odontella</taxon>
    </lineage>
</organism>
<name>A0A6U6DED2_9STRA</name>